<dbReference type="EMBL" id="LAZR01010277">
    <property type="protein sequence ID" value="KKM67844.1"/>
    <property type="molecule type" value="Genomic_DNA"/>
</dbReference>
<name>A0A0F9JDI1_9ZZZZ</name>
<evidence type="ECO:0000313" key="2">
    <source>
        <dbReference type="EMBL" id="KKM67844.1"/>
    </source>
</evidence>
<organism evidence="2">
    <name type="scientific">marine sediment metagenome</name>
    <dbReference type="NCBI Taxonomy" id="412755"/>
    <lineage>
        <taxon>unclassified sequences</taxon>
        <taxon>metagenomes</taxon>
        <taxon>ecological metagenomes</taxon>
    </lineage>
</organism>
<sequence length="61" mass="6673">MPHEQSETVQLTNGKWVNVYGKDTDKAGQRLPDSPEYDSVDAAVKGAKERSKRKGQGILTG</sequence>
<evidence type="ECO:0008006" key="3">
    <source>
        <dbReference type="Google" id="ProtNLM"/>
    </source>
</evidence>
<gene>
    <name evidence="2" type="ORF">LCGC14_1466970</name>
</gene>
<reference evidence="2" key="1">
    <citation type="journal article" date="2015" name="Nature">
        <title>Complex archaea that bridge the gap between prokaryotes and eukaryotes.</title>
        <authorList>
            <person name="Spang A."/>
            <person name="Saw J.H."/>
            <person name="Jorgensen S.L."/>
            <person name="Zaremba-Niedzwiedzka K."/>
            <person name="Martijn J."/>
            <person name="Lind A.E."/>
            <person name="van Eijk R."/>
            <person name="Schleper C."/>
            <person name="Guy L."/>
            <person name="Ettema T.J."/>
        </authorList>
    </citation>
    <scope>NUCLEOTIDE SEQUENCE</scope>
</reference>
<dbReference type="AlphaFoldDB" id="A0A0F9JDI1"/>
<proteinExistence type="predicted"/>
<feature type="region of interest" description="Disordered" evidence="1">
    <location>
        <begin position="23"/>
        <end position="61"/>
    </location>
</feature>
<protein>
    <recommendedName>
        <fullName evidence="3">DUF2188 domain-containing protein</fullName>
    </recommendedName>
</protein>
<feature type="non-terminal residue" evidence="2">
    <location>
        <position position="61"/>
    </location>
</feature>
<evidence type="ECO:0000256" key="1">
    <source>
        <dbReference type="SAM" id="MobiDB-lite"/>
    </source>
</evidence>
<accession>A0A0F9JDI1</accession>
<comment type="caution">
    <text evidence="2">The sequence shown here is derived from an EMBL/GenBank/DDBJ whole genome shotgun (WGS) entry which is preliminary data.</text>
</comment>